<dbReference type="InterPro" id="IPR006439">
    <property type="entry name" value="HAD-SF_hydro_IA"/>
</dbReference>
<dbReference type="InterPro" id="IPR052550">
    <property type="entry name" value="Pyrimidine_5'-ntase_YjjG"/>
</dbReference>
<dbReference type="Gene3D" id="3.40.50.1000">
    <property type="entry name" value="HAD superfamily/HAD-like"/>
    <property type="match status" value="1"/>
</dbReference>
<name>A0A1J4K7I1_9EUKA</name>
<dbReference type="Proteomes" id="UP000179807">
    <property type="component" value="Unassembled WGS sequence"/>
</dbReference>
<evidence type="ECO:0000313" key="2">
    <source>
        <dbReference type="Proteomes" id="UP000179807"/>
    </source>
</evidence>
<dbReference type="Gene3D" id="1.10.150.240">
    <property type="entry name" value="Putative phosphatase, domain 2"/>
    <property type="match status" value="1"/>
</dbReference>
<keyword evidence="2" id="KW-1185">Reference proteome</keyword>
<comment type="caution">
    <text evidence="1">The sequence shown here is derived from an EMBL/GenBank/DDBJ whole genome shotgun (WGS) entry which is preliminary data.</text>
</comment>
<dbReference type="SFLD" id="SFLDS00003">
    <property type="entry name" value="Haloacid_Dehalogenase"/>
    <property type="match status" value="1"/>
</dbReference>
<evidence type="ECO:0000313" key="1">
    <source>
        <dbReference type="EMBL" id="OHT07441.1"/>
    </source>
</evidence>
<dbReference type="InterPro" id="IPR023198">
    <property type="entry name" value="PGP-like_dom2"/>
</dbReference>
<accession>A0A1J4K7I1</accession>
<dbReference type="RefSeq" id="XP_068360577.1">
    <property type="nucleotide sequence ID" value="XM_068503692.1"/>
</dbReference>
<dbReference type="NCBIfam" id="TIGR02254">
    <property type="entry name" value="YjjG_YfnB"/>
    <property type="match status" value="1"/>
</dbReference>
<dbReference type="SFLD" id="SFLDG01135">
    <property type="entry name" value="C1.5.6:_HAD__Beta-PGM__Phospha"/>
    <property type="match status" value="1"/>
</dbReference>
<sequence length="239" mass="27185">MTEQNRKYDILLFDADGTLYDFAETEKNSIKWTWEQYGIPLNDETRGCFKKYNTKAWGMIEAGTLTIEELKSIRFKWTFEELGLNIDTKQFAEDFMINTGKTGVLFDGALNLLRELKNRGYKIYIVTNGIGKVQHSRFEKPETQQIYSGIFCGEDLGVSKPQKEFFMKVFEKIGVTEEEARSRCIVVGDSLTSDIQGGINAGLDTIWYNPAGKNSEKVTPTHIVSDYSQILALLGPLQE</sequence>
<gene>
    <name evidence="1" type="primary">yfnB</name>
    <name evidence="1" type="ORF">TRFO_24332</name>
</gene>
<dbReference type="OrthoDB" id="444127at2759"/>
<protein>
    <submittedName>
        <fullName evidence="1">HAD-hydrolase YfnB</fullName>
    </submittedName>
</protein>
<dbReference type="PANTHER" id="PTHR47478:SF1">
    <property type="entry name" value="PYRIMIDINE 5'-NUCLEOTIDASE YJJG"/>
    <property type="match status" value="1"/>
</dbReference>
<dbReference type="InterPro" id="IPR036412">
    <property type="entry name" value="HAD-like_sf"/>
</dbReference>
<dbReference type="SUPFAM" id="SSF56784">
    <property type="entry name" value="HAD-like"/>
    <property type="match status" value="1"/>
</dbReference>
<dbReference type="SFLD" id="SFLDG01129">
    <property type="entry name" value="C1.5:_HAD__Beta-PGM__Phosphata"/>
    <property type="match status" value="1"/>
</dbReference>
<dbReference type="GeneID" id="94838396"/>
<dbReference type="InterPro" id="IPR011951">
    <property type="entry name" value="HAD-SF_hydro_IA_YjjG/PynA"/>
</dbReference>
<dbReference type="InterPro" id="IPR023214">
    <property type="entry name" value="HAD_sf"/>
</dbReference>
<dbReference type="VEuPathDB" id="TrichDB:TRFO_24332"/>
<dbReference type="NCBIfam" id="TIGR01549">
    <property type="entry name" value="HAD-SF-IA-v1"/>
    <property type="match status" value="1"/>
</dbReference>
<dbReference type="EMBL" id="MLAK01000696">
    <property type="protein sequence ID" value="OHT07441.1"/>
    <property type="molecule type" value="Genomic_DNA"/>
</dbReference>
<dbReference type="AlphaFoldDB" id="A0A1J4K7I1"/>
<reference evidence="1" key="1">
    <citation type="submission" date="2016-10" db="EMBL/GenBank/DDBJ databases">
        <authorList>
            <person name="Benchimol M."/>
            <person name="Almeida L.G."/>
            <person name="Vasconcelos A.T."/>
            <person name="Perreira-Neves A."/>
            <person name="Rosa I.A."/>
            <person name="Tasca T."/>
            <person name="Bogo M.R."/>
            <person name="de Souza W."/>
        </authorList>
    </citation>
    <scope>NUCLEOTIDE SEQUENCE [LARGE SCALE GENOMIC DNA]</scope>
    <source>
        <strain evidence="1">K</strain>
    </source>
</reference>
<dbReference type="Pfam" id="PF00702">
    <property type="entry name" value="Hydrolase"/>
    <property type="match status" value="1"/>
</dbReference>
<dbReference type="PANTHER" id="PTHR47478">
    <property type="match status" value="1"/>
</dbReference>
<proteinExistence type="predicted"/>
<organism evidence="1 2">
    <name type="scientific">Tritrichomonas foetus</name>
    <dbReference type="NCBI Taxonomy" id="1144522"/>
    <lineage>
        <taxon>Eukaryota</taxon>
        <taxon>Metamonada</taxon>
        <taxon>Parabasalia</taxon>
        <taxon>Tritrichomonadida</taxon>
        <taxon>Tritrichomonadidae</taxon>
        <taxon>Tritrichomonas</taxon>
    </lineage>
</organism>
<dbReference type="PRINTS" id="PR00413">
    <property type="entry name" value="HADHALOGNASE"/>
</dbReference>
<dbReference type="GO" id="GO:0008253">
    <property type="term" value="F:5'-nucleotidase activity"/>
    <property type="evidence" value="ECO:0007669"/>
    <property type="project" value="InterPro"/>
</dbReference>